<dbReference type="InterPro" id="IPR003718">
    <property type="entry name" value="OsmC/Ohr_fam"/>
</dbReference>
<name>A0AB36R0M8_9HYPH</name>
<dbReference type="Proteomes" id="UP000216215">
    <property type="component" value="Unassembled WGS sequence"/>
</dbReference>
<dbReference type="InterPro" id="IPR052707">
    <property type="entry name" value="OsmC_Ohr_Peroxiredoxin"/>
</dbReference>
<organism evidence="1 2">
    <name type="scientific">Mesorhizobium mediterraneum</name>
    <dbReference type="NCBI Taxonomy" id="43617"/>
    <lineage>
        <taxon>Bacteria</taxon>
        <taxon>Pseudomonadati</taxon>
        <taxon>Pseudomonadota</taxon>
        <taxon>Alphaproteobacteria</taxon>
        <taxon>Hyphomicrobiales</taxon>
        <taxon>Phyllobacteriaceae</taxon>
        <taxon>Mesorhizobium</taxon>
    </lineage>
</organism>
<comment type="caution">
    <text evidence="1">The sequence shown here is derived from an EMBL/GenBank/DDBJ whole genome shotgun (WGS) entry which is preliminary data.</text>
</comment>
<gene>
    <name evidence="1" type="ORF">CIT25_34620</name>
</gene>
<keyword evidence="2" id="KW-1185">Reference proteome</keyword>
<evidence type="ECO:0000313" key="2">
    <source>
        <dbReference type="Proteomes" id="UP000216215"/>
    </source>
</evidence>
<evidence type="ECO:0000313" key="1">
    <source>
        <dbReference type="EMBL" id="PAP97855.1"/>
    </source>
</evidence>
<sequence length="150" mass="16500">MMKMTVEVHWEREGAVFTDKRYSRAHIWRFDGGQVVLASASPHIVPLPYSVEANVDPEEAYIAAISSCHMLTFLSIAAPRGIVVESYTDKAVGMMEKVDGRLVVSRVDLNPTIVYAGETPTAATEAKLHHSAHEQCFIANSVKTEIQVAT</sequence>
<dbReference type="SUPFAM" id="SSF82784">
    <property type="entry name" value="OsmC-like"/>
    <property type="match status" value="1"/>
</dbReference>
<protein>
    <submittedName>
        <fullName evidence="1">Peroxiredoxin</fullName>
    </submittedName>
</protein>
<dbReference type="InterPro" id="IPR036102">
    <property type="entry name" value="OsmC/Ohrsf"/>
</dbReference>
<dbReference type="Gene3D" id="3.30.300.20">
    <property type="match status" value="1"/>
</dbReference>
<dbReference type="AlphaFoldDB" id="A0AB36R0M8"/>
<accession>A0AB36R0M8</accession>
<dbReference type="Pfam" id="PF02566">
    <property type="entry name" value="OsmC"/>
    <property type="match status" value="1"/>
</dbReference>
<dbReference type="InterPro" id="IPR015946">
    <property type="entry name" value="KH_dom-like_a/b"/>
</dbReference>
<dbReference type="PANTHER" id="PTHR42830">
    <property type="entry name" value="OSMOTICALLY INDUCIBLE FAMILY PROTEIN"/>
    <property type="match status" value="1"/>
</dbReference>
<dbReference type="EMBL" id="NPKI01000051">
    <property type="protein sequence ID" value="PAP97855.1"/>
    <property type="molecule type" value="Genomic_DNA"/>
</dbReference>
<reference evidence="2" key="1">
    <citation type="submission" date="2017-08" db="EMBL/GenBank/DDBJ databases">
        <title>Mesorhizobium wenxinae sp. nov., a novel rhizobial species isolated from root nodules of chickpea (Cicer arietinum L.).</title>
        <authorList>
            <person name="Zhang J."/>
        </authorList>
    </citation>
    <scope>NUCLEOTIDE SEQUENCE [LARGE SCALE GENOMIC DNA]</scope>
    <source>
        <strain evidence="2">USDA 3392</strain>
    </source>
</reference>
<dbReference type="PANTHER" id="PTHR42830:SF2">
    <property type="entry name" value="OSMC_OHR FAMILY PROTEIN"/>
    <property type="match status" value="1"/>
</dbReference>
<proteinExistence type="predicted"/>